<reference evidence="2 3" key="1">
    <citation type="submission" date="2018-10" db="EMBL/GenBank/DDBJ databases">
        <title>A high-quality apple genome assembly.</title>
        <authorList>
            <person name="Hu J."/>
        </authorList>
    </citation>
    <scope>NUCLEOTIDE SEQUENCE [LARGE SCALE GENOMIC DNA]</scope>
    <source>
        <strain evidence="3">cv. HFTH1</strain>
        <tissue evidence="2">Young leaf</tissue>
    </source>
</reference>
<evidence type="ECO:0000313" key="2">
    <source>
        <dbReference type="EMBL" id="RXH89916.1"/>
    </source>
</evidence>
<keyword evidence="3" id="KW-1185">Reference proteome</keyword>
<name>A0A498J3Z0_MALDO</name>
<evidence type="ECO:0000313" key="3">
    <source>
        <dbReference type="Proteomes" id="UP000290289"/>
    </source>
</evidence>
<comment type="caution">
    <text evidence="2">The sequence shown here is derived from an EMBL/GenBank/DDBJ whole genome shotgun (WGS) entry which is preliminary data.</text>
</comment>
<feature type="compositionally biased region" description="Basic and acidic residues" evidence="1">
    <location>
        <begin position="90"/>
        <end position="100"/>
    </location>
</feature>
<dbReference type="AlphaFoldDB" id="A0A498J3Z0"/>
<evidence type="ECO:0000256" key="1">
    <source>
        <dbReference type="SAM" id="MobiDB-lite"/>
    </source>
</evidence>
<accession>A0A498J3Z0</accession>
<sequence length="143" mass="16177">MGLGFNGLKARGEKKGKSGWPWFAEREGRSYYSSGHLKTRASSSDLGTNMKNKERERGFYLPKTITRLEVTGKSLQSPRVRRKTGVLTHNDSEAKPTYENERFETYPNLKRKESSSELCWVPTISQGSGPWACYEPLLKVIGS</sequence>
<feature type="region of interest" description="Disordered" evidence="1">
    <location>
        <begin position="74"/>
        <end position="100"/>
    </location>
</feature>
<organism evidence="2 3">
    <name type="scientific">Malus domestica</name>
    <name type="common">Apple</name>
    <name type="synonym">Pyrus malus</name>
    <dbReference type="NCBI Taxonomy" id="3750"/>
    <lineage>
        <taxon>Eukaryota</taxon>
        <taxon>Viridiplantae</taxon>
        <taxon>Streptophyta</taxon>
        <taxon>Embryophyta</taxon>
        <taxon>Tracheophyta</taxon>
        <taxon>Spermatophyta</taxon>
        <taxon>Magnoliopsida</taxon>
        <taxon>eudicotyledons</taxon>
        <taxon>Gunneridae</taxon>
        <taxon>Pentapetalae</taxon>
        <taxon>rosids</taxon>
        <taxon>fabids</taxon>
        <taxon>Rosales</taxon>
        <taxon>Rosaceae</taxon>
        <taxon>Amygdaloideae</taxon>
        <taxon>Maleae</taxon>
        <taxon>Malus</taxon>
    </lineage>
</organism>
<protein>
    <submittedName>
        <fullName evidence="2">Uncharacterized protein</fullName>
    </submittedName>
</protein>
<dbReference type="Proteomes" id="UP000290289">
    <property type="component" value="Chromosome 9"/>
</dbReference>
<dbReference type="EMBL" id="RDQH01000335">
    <property type="protein sequence ID" value="RXH89916.1"/>
    <property type="molecule type" value="Genomic_DNA"/>
</dbReference>
<gene>
    <name evidence="2" type="ORF">DVH24_032273</name>
</gene>
<proteinExistence type="predicted"/>